<accession>A0A162PAG9</accession>
<sequence>MVIVAAGSLAGCASVYRVDNQVESFARWTDGVATTVAATSVPAPPQTYRFERLPSQSTGSAAQSADRLEQLVQEALKPLGWTLPADHATAAPWTVEVTTQTTRLPRAPWEDPWERARFSWTGQVHIGIGHGSVMWSPWMLRPELPYYQRQVSLVVREAATGRVAYETSAAHDGRWNSTPALWGAMVSAALEGFPAPPKGPRQVNLDVPR</sequence>
<organism evidence="2 5">
    <name type="scientific">Hydrogenophaga crassostreae</name>
    <dbReference type="NCBI Taxonomy" id="1763535"/>
    <lineage>
        <taxon>Bacteria</taxon>
        <taxon>Pseudomonadati</taxon>
        <taxon>Pseudomonadota</taxon>
        <taxon>Betaproteobacteria</taxon>
        <taxon>Burkholderiales</taxon>
        <taxon>Comamonadaceae</taxon>
        <taxon>Hydrogenophaga</taxon>
    </lineage>
</organism>
<evidence type="ECO:0000313" key="5">
    <source>
        <dbReference type="Proteomes" id="UP000185680"/>
    </source>
</evidence>
<dbReference type="EMBL" id="LVWD01000004">
    <property type="protein sequence ID" value="OAD43145.1"/>
    <property type="molecule type" value="Genomic_DNA"/>
</dbReference>
<dbReference type="KEGG" id="hyl:LPB072_19980"/>
<reference evidence="3 4" key="1">
    <citation type="submission" date="2016-02" db="EMBL/GenBank/DDBJ databases">
        <title>Draft genome sequence of Hydrogenophaga sp. LPB0072.</title>
        <authorList>
            <person name="Shin S.-K."/>
            <person name="Yi H."/>
        </authorList>
    </citation>
    <scope>NUCLEOTIDE SEQUENCE [LARGE SCALE GENOMIC DNA]</scope>
    <source>
        <strain evidence="3 4">LPB0072</strain>
    </source>
</reference>
<evidence type="ECO:0000259" key="1">
    <source>
        <dbReference type="Pfam" id="PF13590"/>
    </source>
</evidence>
<dbReference type="EMBL" id="CP017476">
    <property type="protein sequence ID" value="AOW14759.1"/>
    <property type="molecule type" value="Genomic_DNA"/>
</dbReference>
<proteinExistence type="predicted"/>
<evidence type="ECO:0000313" key="4">
    <source>
        <dbReference type="Proteomes" id="UP000185657"/>
    </source>
</evidence>
<feature type="domain" description="DUF4136" evidence="1">
    <location>
        <begin position="46"/>
        <end position="194"/>
    </location>
</feature>
<dbReference type="Proteomes" id="UP000185680">
    <property type="component" value="Chromosome"/>
</dbReference>
<evidence type="ECO:0000313" key="3">
    <source>
        <dbReference type="EMBL" id="OAD43145.1"/>
    </source>
</evidence>
<reference evidence="2 5" key="2">
    <citation type="submission" date="2016-10" db="EMBL/GenBank/DDBJ databases">
        <title>Hydorgenophaga sp. LPB0072 isolated from gastropod.</title>
        <authorList>
            <person name="Kim E."/>
            <person name="Yi H."/>
        </authorList>
    </citation>
    <scope>NUCLEOTIDE SEQUENCE [LARGE SCALE GENOMIC DNA]</scope>
    <source>
        <strain evidence="2 5">LPB0072</strain>
    </source>
</reference>
<dbReference type="InterPro" id="IPR025411">
    <property type="entry name" value="DUF4136"/>
</dbReference>
<keyword evidence="4" id="KW-1185">Reference proteome</keyword>
<gene>
    <name evidence="2" type="ORF">LPB072_19980</name>
    <name evidence="3" type="ORF">LPB72_04570</name>
</gene>
<protein>
    <recommendedName>
        <fullName evidence="1">DUF4136 domain-containing protein</fullName>
    </recommendedName>
</protein>
<evidence type="ECO:0000313" key="2">
    <source>
        <dbReference type="EMBL" id="AOW14759.1"/>
    </source>
</evidence>
<dbReference type="STRING" id="1763535.LPB072_19980"/>
<dbReference type="Pfam" id="PF13590">
    <property type="entry name" value="DUF4136"/>
    <property type="match status" value="1"/>
</dbReference>
<dbReference type="AlphaFoldDB" id="A0A162PAG9"/>
<name>A0A162PAG9_9BURK</name>
<dbReference type="Proteomes" id="UP000185657">
    <property type="component" value="Unassembled WGS sequence"/>
</dbReference>